<evidence type="ECO:0000256" key="5">
    <source>
        <dbReference type="ARBA" id="ARBA00018292"/>
    </source>
</evidence>
<dbReference type="Pfam" id="PF23344">
    <property type="entry name" value="ZP-N"/>
    <property type="match status" value="1"/>
</dbReference>
<evidence type="ECO:0000256" key="7">
    <source>
        <dbReference type="ARBA" id="ARBA00022679"/>
    </source>
</evidence>
<dbReference type="PANTHER" id="PTHR10683:SF18">
    <property type="entry name" value="TRANSALDOLASE"/>
    <property type="match status" value="1"/>
</dbReference>
<name>A0AA88TMI5_9TELE</name>
<dbReference type="PROSITE" id="PS01054">
    <property type="entry name" value="TRANSALDOLASE_1"/>
    <property type="match status" value="1"/>
</dbReference>
<dbReference type="Pfam" id="PF00923">
    <property type="entry name" value="TAL_FSA"/>
    <property type="match status" value="1"/>
</dbReference>
<dbReference type="FunFam" id="3.20.20.70:FF:000002">
    <property type="entry name" value="Transaldolase"/>
    <property type="match status" value="1"/>
</dbReference>
<dbReference type="GO" id="GO:0009052">
    <property type="term" value="P:pentose-phosphate shunt, non-oxidative branch"/>
    <property type="evidence" value="ECO:0007669"/>
    <property type="project" value="TreeGrafter"/>
</dbReference>
<evidence type="ECO:0000256" key="4">
    <source>
        <dbReference type="ARBA" id="ARBA00013151"/>
    </source>
</evidence>
<dbReference type="SUPFAM" id="SSF51569">
    <property type="entry name" value="Aldolase"/>
    <property type="match status" value="1"/>
</dbReference>
<dbReference type="EC" id="2.2.1.2" evidence="4 10"/>
<evidence type="ECO:0000259" key="12">
    <source>
        <dbReference type="PROSITE" id="PS51034"/>
    </source>
</evidence>
<evidence type="ECO:0000256" key="9">
    <source>
        <dbReference type="ARBA" id="ARBA00023270"/>
    </source>
</evidence>
<feature type="domain" description="ZP" evidence="12">
    <location>
        <begin position="711"/>
        <end position="966"/>
    </location>
</feature>
<evidence type="ECO:0000313" key="14">
    <source>
        <dbReference type="Proteomes" id="UP001187343"/>
    </source>
</evidence>
<comment type="subcellular location">
    <subcellularLocation>
        <location evidence="1">Cytoplasm</location>
    </subcellularLocation>
</comment>
<keyword evidence="9" id="KW-0704">Schiff base</keyword>
<dbReference type="GO" id="GO:0004801">
    <property type="term" value="F:transaldolase activity"/>
    <property type="evidence" value="ECO:0007669"/>
    <property type="project" value="UniProtKB-EC"/>
</dbReference>
<dbReference type="PROSITE" id="PS00958">
    <property type="entry name" value="TRANSALDOLASE_2"/>
    <property type="match status" value="1"/>
</dbReference>
<dbReference type="NCBIfam" id="TIGR00874">
    <property type="entry name" value="talAB"/>
    <property type="match status" value="1"/>
</dbReference>
<dbReference type="HAMAP" id="MF_00492">
    <property type="entry name" value="Transaldolase_1"/>
    <property type="match status" value="1"/>
</dbReference>
<dbReference type="AlphaFoldDB" id="A0AA88TMI5"/>
<sequence>MSVSPDKRRKMESALEQIKKYTVVVADTGDFNAIEEYKPQDATTNPSLILAAAKMPTYQHLVEQAIKYGMSNSGSEEEQVTNAMDKLFVNFGLEILKKVPGRVSTEVDARLSFDKDEMVSRARKLISLYEEAGVSKERILIKLSSTWEGIQAGQELEEKHGIHCNMTLLFSFAQAVACAEAKVTLISPFVGRILDWYKENTDRKNYEPHEDPGVVSVTKIYNYYKKFNYPTVVMGASFRNTGEVKALAGCDLLTISPGLLGELSQDHSAVTCSLTPQGAKECDLEQLHMDEKTFRWLHNEDRMAVEKLSDGIRKFAADAIKLETMIKERMFNVKNGKYNKRKIFCKRRGGIRRLGQSTAMMRPNLSWGVWVLAVSLLPLPQITAGSILGAAVNIELLDQDRSQQVRAHYSLVSSLPCPTLDDLCHEGNCIDQLSSSPVIGVLPSSGWCLHQWQKNIPKNHTSIFQLRSDRAVSLYSAADLSVRSDTKHVNQPPYVALPPPVRLQTACSQEIPVNVMDLDGDEIRCRYKKTDLGELLQLNEETCTLLYDGGAYLGQYSVEIMVEDFPPSVKNQIHSEAKPFSTISVHLLITVENGAGCSVVPEFTGVSPVGGAVIHVLPFEEVHVNITIDSRVQSVSEIAVIGPPGLFISPMEIGPNFQSSVTLSWVRGPNQFAHLLSICFTANTQSLQSNIRCIWLQQTQTDPLPPGTELKCKERELQMSLVLPISFMENLHFSDLQLNDPTCPVFYNSTHVIATFPLTGCGTKRMHLGSELLYTNTLRSINPNSTISRVATLLLPLACRIPGQQAKSPAFKITIPEEVKTFGAVSFWLEFHPPGEGPLAKETRVPRLRALPAVRAARDLRVTDKMEMLDLHVFSNCSLARAELIVGRCIESETEDFTNSKPLLNQGCASGNGTLEILISTSTVRVFRLYLNSLGIKGDTMYVECVVHLCVTTKQTDRCSDPCTETPDPTIIESILTRSYTVQSGPVPLIKVTEPSTTTANPTRTANPVTQPSTSQVTTSASRALDTGALWVITVSLLVLMLLP</sequence>
<dbReference type="CDD" id="cd00957">
    <property type="entry name" value="Transaldolase_TalAB"/>
    <property type="match status" value="1"/>
</dbReference>
<comment type="pathway">
    <text evidence="2 10">Carbohydrate degradation; pentose phosphate pathway; D-glyceraldehyde 3-phosphate and beta-D-fructose 6-phosphate from D-ribose 5-phosphate and D-xylulose 5-phosphate (non-oxidative stage): step 2/3.</text>
</comment>
<dbReference type="PANTHER" id="PTHR10683">
    <property type="entry name" value="TRANSALDOLASE"/>
    <property type="match status" value="1"/>
</dbReference>
<comment type="catalytic activity">
    <reaction evidence="10">
        <text>D-sedoheptulose 7-phosphate + D-glyceraldehyde 3-phosphate = D-erythrose 4-phosphate + beta-D-fructose 6-phosphate</text>
        <dbReference type="Rhea" id="RHEA:17053"/>
        <dbReference type="ChEBI" id="CHEBI:16897"/>
        <dbReference type="ChEBI" id="CHEBI:57483"/>
        <dbReference type="ChEBI" id="CHEBI:57634"/>
        <dbReference type="ChEBI" id="CHEBI:59776"/>
        <dbReference type="EC" id="2.2.1.2"/>
    </reaction>
</comment>
<dbReference type="GO" id="GO:0005737">
    <property type="term" value="C:cytoplasm"/>
    <property type="evidence" value="ECO:0007669"/>
    <property type="project" value="UniProtKB-SubCell"/>
</dbReference>
<accession>A0AA88TMI5</accession>
<reference evidence="13" key="1">
    <citation type="submission" date="2023-08" db="EMBL/GenBank/DDBJ databases">
        <title>Chromosome-level Genome Assembly of mud carp (Cirrhinus molitorella).</title>
        <authorList>
            <person name="Liu H."/>
        </authorList>
    </citation>
    <scope>NUCLEOTIDE SEQUENCE</scope>
    <source>
        <strain evidence="13">Prfri</strain>
        <tissue evidence="13">Muscle</tissue>
    </source>
</reference>
<dbReference type="InterPro" id="IPR013785">
    <property type="entry name" value="Aldolase_TIM"/>
</dbReference>
<keyword evidence="7 10" id="KW-0808">Transferase</keyword>
<dbReference type="InterPro" id="IPR018225">
    <property type="entry name" value="Transaldolase_AS"/>
</dbReference>
<evidence type="ECO:0000313" key="13">
    <source>
        <dbReference type="EMBL" id="KAK2894919.1"/>
    </source>
</evidence>
<comment type="caution">
    <text evidence="13">The sequence shown here is derived from an EMBL/GenBank/DDBJ whole genome shotgun (WGS) entry which is preliminary data.</text>
</comment>
<dbReference type="Gene3D" id="2.60.40.3210">
    <property type="entry name" value="Zona pellucida, ZP-N domain"/>
    <property type="match status" value="1"/>
</dbReference>
<keyword evidence="6" id="KW-0963">Cytoplasm</keyword>
<dbReference type="InterPro" id="IPR001585">
    <property type="entry name" value="TAL/FSA"/>
</dbReference>
<evidence type="ECO:0000256" key="2">
    <source>
        <dbReference type="ARBA" id="ARBA00004857"/>
    </source>
</evidence>
<feature type="region of interest" description="Disordered" evidence="11">
    <location>
        <begin position="995"/>
        <end position="1015"/>
    </location>
</feature>
<evidence type="ECO:0000256" key="3">
    <source>
        <dbReference type="ARBA" id="ARBA00008012"/>
    </source>
</evidence>
<dbReference type="Gene3D" id="3.20.20.70">
    <property type="entry name" value="Aldolase class I"/>
    <property type="match status" value="1"/>
</dbReference>
<keyword evidence="14" id="KW-1185">Reference proteome</keyword>
<evidence type="ECO:0000256" key="10">
    <source>
        <dbReference type="RuleBase" id="RU000501"/>
    </source>
</evidence>
<comment type="similarity">
    <text evidence="3">Belongs to the transaldolase family. Type 1 subfamily.</text>
</comment>
<dbReference type="Proteomes" id="UP001187343">
    <property type="component" value="Unassembled WGS sequence"/>
</dbReference>
<comment type="function">
    <text evidence="10">Catalyzes the rate-limiting step of the non-oxidative phase in the pentose phosphate pathway. Catalyzes the reversible conversion of sedheptulose-7-phosphate and D-glyceraldehyde 3-phosphate into erythrose-4-phosphate and beta-D-fructose 6-phosphate.</text>
</comment>
<proteinExistence type="inferred from homology"/>
<dbReference type="GO" id="GO:0005975">
    <property type="term" value="P:carbohydrate metabolic process"/>
    <property type="evidence" value="ECO:0007669"/>
    <property type="project" value="InterPro"/>
</dbReference>
<dbReference type="EMBL" id="JAUYZG010000011">
    <property type="protein sequence ID" value="KAK2894919.1"/>
    <property type="molecule type" value="Genomic_DNA"/>
</dbReference>
<keyword evidence="8 10" id="KW-0570">Pentose shunt</keyword>
<dbReference type="InterPro" id="IPR055356">
    <property type="entry name" value="ZP-N"/>
</dbReference>
<gene>
    <name evidence="13" type="ORF">Q8A67_012148</name>
</gene>
<evidence type="ECO:0000256" key="8">
    <source>
        <dbReference type="ARBA" id="ARBA00023126"/>
    </source>
</evidence>
<dbReference type="InterPro" id="IPR004730">
    <property type="entry name" value="Transaldolase_1"/>
</dbReference>
<evidence type="ECO:0000256" key="1">
    <source>
        <dbReference type="ARBA" id="ARBA00004496"/>
    </source>
</evidence>
<evidence type="ECO:0000256" key="6">
    <source>
        <dbReference type="ARBA" id="ARBA00022490"/>
    </source>
</evidence>
<evidence type="ECO:0000256" key="11">
    <source>
        <dbReference type="SAM" id="MobiDB-lite"/>
    </source>
</evidence>
<dbReference type="SMART" id="SM00241">
    <property type="entry name" value="ZP"/>
    <property type="match status" value="1"/>
</dbReference>
<dbReference type="NCBIfam" id="NF009001">
    <property type="entry name" value="PRK12346.1"/>
    <property type="match status" value="1"/>
</dbReference>
<protein>
    <recommendedName>
        <fullName evidence="5 10">Transaldolase</fullName>
        <ecNumber evidence="4 10">2.2.1.2</ecNumber>
    </recommendedName>
</protein>
<organism evidence="13 14">
    <name type="scientific">Cirrhinus molitorella</name>
    <name type="common">mud carp</name>
    <dbReference type="NCBI Taxonomy" id="172907"/>
    <lineage>
        <taxon>Eukaryota</taxon>
        <taxon>Metazoa</taxon>
        <taxon>Chordata</taxon>
        <taxon>Craniata</taxon>
        <taxon>Vertebrata</taxon>
        <taxon>Euteleostomi</taxon>
        <taxon>Actinopterygii</taxon>
        <taxon>Neopterygii</taxon>
        <taxon>Teleostei</taxon>
        <taxon>Ostariophysi</taxon>
        <taxon>Cypriniformes</taxon>
        <taxon>Cyprinidae</taxon>
        <taxon>Labeoninae</taxon>
        <taxon>Labeonini</taxon>
        <taxon>Cirrhinus</taxon>
    </lineage>
</organism>
<dbReference type="InterPro" id="IPR001507">
    <property type="entry name" value="ZP_dom"/>
</dbReference>
<dbReference type="PROSITE" id="PS51034">
    <property type="entry name" value="ZP_2"/>
    <property type="match status" value="1"/>
</dbReference>